<accession>A0A976MFZ8</accession>
<evidence type="ECO:0000313" key="1">
    <source>
        <dbReference type="EMBL" id="UML14524.1"/>
    </source>
</evidence>
<dbReference type="PANTHER" id="PTHR47599:SF4">
    <property type="entry name" value="POLYPROTEIN"/>
    <property type="match status" value="1"/>
</dbReference>
<dbReference type="Pfam" id="PF01107">
    <property type="entry name" value="MP"/>
    <property type="match status" value="1"/>
</dbReference>
<name>A0A976MFZ8_9VIRU</name>
<dbReference type="InterPro" id="IPR051596">
    <property type="entry name" value="Caulimoviridae_Movement"/>
</dbReference>
<protein>
    <submittedName>
        <fullName evidence="1">Movement protein</fullName>
    </submittedName>
</protein>
<dbReference type="PANTHER" id="PTHR47599">
    <property type="entry name" value="CELL-TO-CELL MOVEMENT PROTEIN"/>
    <property type="match status" value="1"/>
</dbReference>
<reference evidence="1" key="1">
    <citation type="journal article" date="2022" name="Arch. Virol.">
        <title>Complete genome sequence of a distinct rosadnavirus isolated from Viola plants in China.</title>
        <authorList>
            <person name="Yang C."/>
            <person name="Zhang S."/>
            <person name="Sun J."/>
            <person name="Wang J."/>
            <person name="Zhang S."/>
            <person name="Cao M."/>
        </authorList>
    </citation>
    <scope>NUCLEOTIDE SEQUENCE</scope>
    <source>
        <strain evidence="1">JC-Cau-A</strain>
    </source>
</reference>
<organism evidence="1">
    <name type="scientific">Viola yellow mottle virus</name>
    <dbReference type="NCBI Taxonomy" id="2922803"/>
    <lineage>
        <taxon>Viruses</taxon>
        <taxon>Riboviria</taxon>
        <taxon>Pararnavirae</taxon>
        <taxon>Artverviricota</taxon>
        <taxon>Revtraviricetes</taxon>
        <taxon>Ortervirales</taxon>
        <taxon>Caulimoviridae</taxon>
        <taxon>Rosadnavirus</taxon>
        <taxon>Rosadnavirus maculaviolae</taxon>
    </lineage>
</organism>
<sequence>MNSKGKGSILSNLMDRLKIKEIEKPSYQIYDKLVFEEVEDAKNFDLPKIQENCLYETKRIKKHGSKRIYLVKSKDVSAADKVNIPFITSKDLYDELRKNHGYYHIAAIQILVRYLGNAGLDIPIRLIVRDERQMDTQKSIMGLWSSNLYTGAVYTMMELDYCLSATDRNIDSALRLSVIADNNVMEGSKNLAVSIKTYLQWHDAVQPFRKPLENGEGKVAPGSAIVIKSSSMDVTTIPQPIPIDALTYNLEFDFPKRDRKIKVGESSNTDYVIQGNNSLKIRLKEPEHLALGRSKRFNQARFEEYLDNPIEEDE</sequence>
<proteinExistence type="predicted"/>
<dbReference type="EMBL" id="MZ911846">
    <property type="protein sequence ID" value="UML14524.1"/>
    <property type="molecule type" value="Genomic_DNA"/>
</dbReference>
<dbReference type="InterPro" id="IPR028919">
    <property type="entry name" value="Viral_movement"/>
</dbReference>